<dbReference type="Gene3D" id="3.40.50.740">
    <property type="match status" value="1"/>
</dbReference>
<dbReference type="InterPro" id="IPR006656">
    <property type="entry name" value="Mopterin_OxRdtase"/>
</dbReference>
<sequence>MAVGSPARLVTVTINGQQYTVPEGMTILEACRMVGIEVPNLCYQPLLRPWGSCRICTVEILGRRGGLVESCAAQVRDGMEIATDSPACEEARRFVLQMYLIDHALDCPTCDKSGECYLQDNTYYHNVYANPYRRPKIAGPYKHLSDLIDYKWERCIICSRCTRVCDEVIGVTAIEVLNRGLEAEIGPAYGMDLRDTTCTSCGMCIAVCPVGALTDRKFAHHPWELDATETICGLCDVGCTLNVEHNRGLVRRVTHLWERGVNYGYTCVRGKWGYEQVQHPDRLETAAVRQGDELVAVPLDEALDLVAERLRRYQGDRFAALASPDNTNEENYLLQLFTRAVMGTNNIDRLMTRSQAQADRALLDSFGLPVSTNSVQEMFTDSACALVVGPSIGDKAPVASYWLYWSRNYRETKTVVISRDDYPLCHRAEVWIRPPEGAEAAVVNAMARVILDEGLARPVVDSPDFQVWVAALRDYAPERVAAATGVPVEKIRRAAVLYATGGRGGQAEPGAEGYPPSVIYHTLAHQDGNVYAAAIALNNLALLTGNVGRPGAGVIAFRGPANAQGALDMGCHPAFLPGYRPVSDREARRQLEAAWLPRWSATVVDGFEPLRALPATPGSSLEQMIEAIEAGQIKAMYVAGSSHEFAPPIEPRLLAALEKLEFLVVEDCFPSALTERAHVVLPAAMFTEKDGTFTNADRTVQRVRLAIDPPGDARPSWWLIQEIARRLGYQLAFSHPSLVLQEVTHLTPIYRGIIFPRLERGPLTWPVRGLAGPAEGAVRLGATVPGGGWAIWMEQAFGGVESALQFDDGLSRERVRFVIAEQATRTDEER</sequence>
<comment type="similarity">
    <text evidence="3">Belongs to the complex I 75 kDa subunit family.</text>
</comment>
<dbReference type="PROSITE" id="PS51379">
    <property type="entry name" value="4FE4S_FER_2"/>
    <property type="match status" value="1"/>
</dbReference>
<evidence type="ECO:0000259" key="18">
    <source>
        <dbReference type="PROSITE" id="PS51839"/>
    </source>
</evidence>
<dbReference type="InterPro" id="IPR050123">
    <property type="entry name" value="Prok_molybdopt-oxidoreductase"/>
</dbReference>
<dbReference type="Pfam" id="PF00384">
    <property type="entry name" value="Molybdopterin"/>
    <property type="match status" value="1"/>
</dbReference>
<dbReference type="InterPro" id="IPR036010">
    <property type="entry name" value="2Fe-2S_ferredoxin-like_sf"/>
</dbReference>
<dbReference type="PANTHER" id="PTHR43105">
    <property type="entry name" value="RESPIRATORY NITRATE REDUCTASE"/>
    <property type="match status" value="1"/>
</dbReference>
<evidence type="ECO:0000256" key="6">
    <source>
        <dbReference type="ARBA" id="ARBA00022719"/>
    </source>
</evidence>
<keyword evidence="11" id="KW-0411">Iron-sulfur</keyword>
<feature type="domain" description="4Fe-4S Mo/W bis-MGD-type" evidence="17">
    <location>
        <begin position="225"/>
        <end position="281"/>
    </location>
</feature>
<dbReference type="Gene3D" id="3.30.70.20">
    <property type="match status" value="1"/>
</dbReference>
<dbReference type="GO" id="GO:0008137">
    <property type="term" value="F:NADH dehydrogenase (ubiquinone) activity"/>
    <property type="evidence" value="ECO:0007669"/>
    <property type="project" value="InterPro"/>
</dbReference>
<dbReference type="PROSITE" id="PS00198">
    <property type="entry name" value="4FE4S_FER_1"/>
    <property type="match status" value="1"/>
</dbReference>
<dbReference type="GO" id="GO:0003954">
    <property type="term" value="F:NADH dehydrogenase activity"/>
    <property type="evidence" value="ECO:0007669"/>
    <property type="project" value="TreeGrafter"/>
</dbReference>
<comment type="cofactor">
    <cofactor evidence="1">
        <name>[4Fe-4S] cluster</name>
        <dbReference type="ChEBI" id="CHEBI:49883"/>
    </cofactor>
</comment>
<name>A0A831TFY6_9BACT</name>
<evidence type="ECO:0000256" key="8">
    <source>
        <dbReference type="ARBA" id="ARBA00022737"/>
    </source>
</evidence>
<dbReference type="InterPro" id="IPR006963">
    <property type="entry name" value="Mopterin_OxRdtase_4Fe-4S_dom"/>
</dbReference>
<dbReference type="Gene3D" id="2.20.25.90">
    <property type="entry name" value="ADC-like domains"/>
    <property type="match status" value="1"/>
</dbReference>
<dbReference type="Pfam" id="PF22117">
    <property type="entry name" value="Fer4_Nqo3"/>
    <property type="match status" value="1"/>
</dbReference>
<keyword evidence="9" id="KW-1278">Translocase</keyword>
<evidence type="ECO:0000256" key="11">
    <source>
        <dbReference type="ARBA" id="ARBA00023014"/>
    </source>
</evidence>
<protein>
    <submittedName>
        <fullName evidence="19">2Fe-2S iron-sulfur cluster binding domain-containing protein</fullName>
    </submittedName>
</protein>
<evidence type="ECO:0000259" key="15">
    <source>
        <dbReference type="PROSITE" id="PS51085"/>
    </source>
</evidence>
<keyword evidence="4" id="KW-0004">4Fe-4S</keyword>
<evidence type="ECO:0000256" key="3">
    <source>
        <dbReference type="ARBA" id="ARBA00005404"/>
    </source>
</evidence>
<dbReference type="SUPFAM" id="SSF54292">
    <property type="entry name" value="2Fe-2S ferredoxin-like"/>
    <property type="match status" value="1"/>
</dbReference>
<comment type="subcellular location">
    <subcellularLocation>
        <location evidence="2">Membrane</location>
    </subcellularLocation>
</comment>
<dbReference type="PROSITE" id="PS00642">
    <property type="entry name" value="COMPLEX1_75K_2"/>
    <property type="match status" value="1"/>
</dbReference>
<evidence type="ECO:0000259" key="17">
    <source>
        <dbReference type="PROSITE" id="PS51669"/>
    </source>
</evidence>
<evidence type="ECO:0000256" key="10">
    <source>
        <dbReference type="ARBA" id="ARBA00023004"/>
    </source>
</evidence>
<dbReference type="Gene3D" id="3.10.20.740">
    <property type="match status" value="1"/>
</dbReference>
<proteinExistence type="inferred from homology"/>
<feature type="domain" description="2Fe-2S ferredoxin-type" evidence="15">
    <location>
        <begin position="8"/>
        <end position="87"/>
    </location>
</feature>
<dbReference type="GO" id="GO:0048038">
    <property type="term" value="F:quinone binding"/>
    <property type="evidence" value="ECO:0007669"/>
    <property type="project" value="UniProtKB-KW"/>
</dbReference>
<dbReference type="EMBL" id="DSIY01000218">
    <property type="protein sequence ID" value="HEG91621.1"/>
    <property type="molecule type" value="Genomic_DNA"/>
</dbReference>
<dbReference type="SMART" id="SM00929">
    <property type="entry name" value="NADH-G_4Fe-4S_3"/>
    <property type="match status" value="1"/>
</dbReference>
<dbReference type="InterPro" id="IPR000283">
    <property type="entry name" value="NADH_UbQ_OxRdtase_75kDa_su_CS"/>
</dbReference>
<comment type="caution">
    <text evidence="19">The sequence shown here is derived from an EMBL/GenBank/DDBJ whole genome shotgun (WGS) entry which is preliminary data.</text>
</comment>
<dbReference type="Pfam" id="PF04879">
    <property type="entry name" value="Molybdop_Fe4S4"/>
    <property type="match status" value="1"/>
</dbReference>
<dbReference type="Pfam" id="PF13510">
    <property type="entry name" value="Fer2_4"/>
    <property type="match status" value="1"/>
</dbReference>
<dbReference type="PROSITE" id="PS51669">
    <property type="entry name" value="4FE4S_MOW_BIS_MGD"/>
    <property type="match status" value="1"/>
</dbReference>
<evidence type="ECO:0000256" key="4">
    <source>
        <dbReference type="ARBA" id="ARBA00022485"/>
    </source>
</evidence>
<keyword evidence="6" id="KW-0874">Quinone</keyword>
<dbReference type="PROSITE" id="PS00641">
    <property type="entry name" value="COMPLEX1_75K_1"/>
    <property type="match status" value="1"/>
</dbReference>
<dbReference type="PANTHER" id="PTHR43105:SF10">
    <property type="entry name" value="NADH-QUINONE OXIDOREDUCTASE SUBUNIT G"/>
    <property type="match status" value="1"/>
</dbReference>
<keyword evidence="8" id="KW-0677">Repeat</keyword>
<dbReference type="AlphaFoldDB" id="A0A831TFY6"/>
<evidence type="ECO:0000256" key="5">
    <source>
        <dbReference type="ARBA" id="ARBA00022714"/>
    </source>
</evidence>
<reference evidence="19" key="1">
    <citation type="journal article" date="2020" name="mSystems">
        <title>Genome- and Community-Level Interaction Insights into Carbon Utilization and Element Cycling Functions of Hydrothermarchaeota in Hydrothermal Sediment.</title>
        <authorList>
            <person name="Zhou Z."/>
            <person name="Liu Y."/>
            <person name="Xu W."/>
            <person name="Pan J."/>
            <person name="Luo Z.H."/>
            <person name="Li M."/>
        </authorList>
    </citation>
    <scope>NUCLEOTIDE SEQUENCE [LARGE SCALE GENOMIC DNA]</scope>
    <source>
        <strain evidence="19">SpSt-210</strain>
    </source>
</reference>
<accession>A0A831TFY6</accession>
<dbReference type="GO" id="GO:0046872">
    <property type="term" value="F:metal ion binding"/>
    <property type="evidence" value="ECO:0007669"/>
    <property type="project" value="UniProtKB-KW"/>
</dbReference>
<evidence type="ECO:0000256" key="1">
    <source>
        <dbReference type="ARBA" id="ARBA00001966"/>
    </source>
</evidence>
<dbReference type="InterPro" id="IPR001041">
    <property type="entry name" value="2Fe-2S_ferredoxin-type"/>
</dbReference>
<gene>
    <name evidence="19" type="ORF">ENP34_09295</name>
</gene>
<dbReference type="InterPro" id="IPR054351">
    <property type="entry name" value="NADH_UbQ_OxRdtase_ferredoxin"/>
</dbReference>
<dbReference type="InterPro" id="IPR019574">
    <property type="entry name" value="NADH_UbQ_OxRdtase_Gsu_4Fe4S-bd"/>
</dbReference>
<keyword evidence="10" id="KW-0408">Iron</keyword>
<dbReference type="Gene3D" id="3.40.228.10">
    <property type="entry name" value="Dimethylsulfoxide Reductase, domain 2"/>
    <property type="match status" value="1"/>
</dbReference>
<dbReference type="InterPro" id="IPR017900">
    <property type="entry name" value="4Fe4S_Fe_S_CS"/>
</dbReference>
<feature type="domain" description="4Fe-4S ferredoxin-type" evidence="16">
    <location>
        <begin position="187"/>
        <end position="218"/>
    </location>
</feature>
<dbReference type="PROSITE" id="PS51839">
    <property type="entry name" value="4FE4S_HC3"/>
    <property type="match status" value="1"/>
</dbReference>
<dbReference type="CDD" id="cd00207">
    <property type="entry name" value="fer2"/>
    <property type="match status" value="1"/>
</dbReference>
<dbReference type="FunFam" id="3.30.70.20:FF:000035">
    <property type="entry name" value="Iron hydrogenase 1"/>
    <property type="match status" value="1"/>
</dbReference>
<keyword evidence="12" id="KW-0520">NAD</keyword>
<keyword evidence="13" id="KW-0472">Membrane</keyword>
<dbReference type="SUPFAM" id="SSF53706">
    <property type="entry name" value="Formate dehydrogenase/DMSO reductase, domains 1-3"/>
    <property type="match status" value="1"/>
</dbReference>
<organism evidence="19">
    <name type="scientific">Thermorudis peleae</name>
    <dbReference type="NCBI Taxonomy" id="1382356"/>
    <lineage>
        <taxon>Bacteria</taxon>
        <taxon>Pseudomonadati</taxon>
        <taxon>Thermomicrobiota</taxon>
        <taxon>Thermomicrobia</taxon>
        <taxon>Thermomicrobia incertae sedis</taxon>
        <taxon>Thermorudis</taxon>
    </lineage>
</organism>
<dbReference type="Pfam" id="PF10588">
    <property type="entry name" value="NADH-G_4Fe-4S_3"/>
    <property type="match status" value="1"/>
</dbReference>
<evidence type="ECO:0000256" key="2">
    <source>
        <dbReference type="ARBA" id="ARBA00004370"/>
    </source>
</evidence>
<dbReference type="GO" id="GO:0016020">
    <property type="term" value="C:membrane"/>
    <property type="evidence" value="ECO:0007669"/>
    <property type="project" value="UniProtKB-SubCell"/>
</dbReference>
<evidence type="ECO:0000259" key="16">
    <source>
        <dbReference type="PROSITE" id="PS51379"/>
    </source>
</evidence>
<comment type="cofactor">
    <cofactor evidence="14">
        <name>[2Fe-2S] cluster</name>
        <dbReference type="ChEBI" id="CHEBI:190135"/>
    </cofactor>
</comment>
<evidence type="ECO:0000256" key="12">
    <source>
        <dbReference type="ARBA" id="ARBA00023027"/>
    </source>
</evidence>
<dbReference type="GO" id="GO:0042773">
    <property type="term" value="P:ATP synthesis coupled electron transport"/>
    <property type="evidence" value="ECO:0007669"/>
    <property type="project" value="InterPro"/>
</dbReference>
<dbReference type="GO" id="GO:0051539">
    <property type="term" value="F:4 iron, 4 sulfur cluster binding"/>
    <property type="evidence" value="ECO:0007669"/>
    <property type="project" value="UniProtKB-KW"/>
</dbReference>
<evidence type="ECO:0000313" key="19">
    <source>
        <dbReference type="EMBL" id="HEG91621.1"/>
    </source>
</evidence>
<dbReference type="PROSITE" id="PS51085">
    <property type="entry name" value="2FE2S_FER_2"/>
    <property type="match status" value="1"/>
</dbReference>
<evidence type="ECO:0000256" key="7">
    <source>
        <dbReference type="ARBA" id="ARBA00022723"/>
    </source>
</evidence>
<dbReference type="SUPFAM" id="SSF54862">
    <property type="entry name" value="4Fe-4S ferredoxins"/>
    <property type="match status" value="1"/>
</dbReference>
<dbReference type="InterPro" id="IPR017896">
    <property type="entry name" value="4Fe4S_Fe-S-bd"/>
</dbReference>
<keyword evidence="7" id="KW-0479">Metal-binding</keyword>
<evidence type="ECO:0000256" key="14">
    <source>
        <dbReference type="ARBA" id="ARBA00034078"/>
    </source>
</evidence>
<dbReference type="GO" id="GO:0051537">
    <property type="term" value="F:2 iron, 2 sulfur cluster binding"/>
    <property type="evidence" value="ECO:0007669"/>
    <property type="project" value="UniProtKB-KW"/>
</dbReference>
<feature type="domain" description="4Fe-4S His(Cys)3-ligated-type" evidence="18">
    <location>
        <begin position="87"/>
        <end position="126"/>
    </location>
</feature>
<keyword evidence="5" id="KW-0001">2Fe-2S</keyword>
<evidence type="ECO:0000256" key="13">
    <source>
        <dbReference type="ARBA" id="ARBA00023136"/>
    </source>
</evidence>
<evidence type="ECO:0000256" key="9">
    <source>
        <dbReference type="ARBA" id="ARBA00022967"/>
    </source>
</evidence>
<dbReference type="SMART" id="SM00926">
    <property type="entry name" value="Molybdop_Fe4S4"/>
    <property type="match status" value="1"/>
</dbReference>
<dbReference type="FunFam" id="3.10.20.740:FF:000004">
    <property type="entry name" value="NADH-quinone oxidoreductase"/>
    <property type="match status" value="1"/>
</dbReference>